<organism evidence="3 4">
    <name type="scientific">Hymenobacter nivis</name>
    <dbReference type="NCBI Taxonomy" id="1850093"/>
    <lineage>
        <taxon>Bacteria</taxon>
        <taxon>Pseudomonadati</taxon>
        <taxon>Bacteroidota</taxon>
        <taxon>Cytophagia</taxon>
        <taxon>Cytophagales</taxon>
        <taxon>Hymenobacteraceae</taxon>
        <taxon>Hymenobacter</taxon>
    </lineage>
</organism>
<name>A0A502GYY4_9BACT</name>
<proteinExistence type="predicted"/>
<sequence length="92" mass="9181">MKTFLSLVAASLCSIGVATAQTAPAQTLPSTGAVAPNAVPSGTAPVPSNPDGAVSAGEVFTKGAPRANDAQAKRAARKQQKMAGKGKMKDKM</sequence>
<gene>
    <name evidence="3" type="ORF">EAH73_08160</name>
</gene>
<evidence type="ECO:0000313" key="4">
    <source>
        <dbReference type="Proteomes" id="UP000317646"/>
    </source>
</evidence>
<accession>A0A502GYY4</accession>
<dbReference type="EMBL" id="RCYZ01000003">
    <property type="protein sequence ID" value="TPG66380.1"/>
    <property type="molecule type" value="Genomic_DNA"/>
</dbReference>
<dbReference type="AlphaFoldDB" id="A0A502GYY4"/>
<feature type="compositionally biased region" description="Basic residues" evidence="1">
    <location>
        <begin position="74"/>
        <end position="86"/>
    </location>
</feature>
<feature type="signal peptide" evidence="2">
    <location>
        <begin position="1"/>
        <end position="20"/>
    </location>
</feature>
<keyword evidence="4" id="KW-1185">Reference proteome</keyword>
<evidence type="ECO:0000313" key="3">
    <source>
        <dbReference type="EMBL" id="TPG66380.1"/>
    </source>
</evidence>
<comment type="caution">
    <text evidence="3">The sequence shown here is derived from an EMBL/GenBank/DDBJ whole genome shotgun (WGS) entry which is preliminary data.</text>
</comment>
<dbReference type="RefSeq" id="WP_140466011.1">
    <property type="nucleotide sequence ID" value="NZ_RCYZ01000003.1"/>
</dbReference>
<feature type="region of interest" description="Disordered" evidence="1">
    <location>
        <begin position="34"/>
        <end position="92"/>
    </location>
</feature>
<feature type="chain" id="PRO_5021440965" description="Cell envelope biogenesis protein TolA" evidence="2">
    <location>
        <begin position="21"/>
        <end position="92"/>
    </location>
</feature>
<keyword evidence="2" id="KW-0732">Signal</keyword>
<protein>
    <recommendedName>
        <fullName evidence="5">Cell envelope biogenesis protein TolA</fullName>
    </recommendedName>
</protein>
<evidence type="ECO:0000256" key="1">
    <source>
        <dbReference type="SAM" id="MobiDB-lite"/>
    </source>
</evidence>
<reference evidence="3 4" key="1">
    <citation type="journal article" date="2019" name="Environ. Microbiol.">
        <title>Species interactions and distinct microbial communities in high Arctic permafrost affected cryosols are associated with the CH4 and CO2 gas fluxes.</title>
        <authorList>
            <person name="Altshuler I."/>
            <person name="Hamel J."/>
            <person name="Turney S."/>
            <person name="Magnuson E."/>
            <person name="Levesque R."/>
            <person name="Greer C."/>
            <person name="Whyte L.G."/>
        </authorList>
    </citation>
    <scope>NUCLEOTIDE SEQUENCE [LARGE SCALE GENOMIC DNA]</scope>
    <source>
        <strain evidence="3 4">S9.2P</strain>
    </source>
</reference>
<evidence type="ECO:0008006" key="5">
    <source>
        <dbReference type="Google" id="ProtNLM"/>
    </source>
</evidence>
<dbReference type="Proteomes" id="UP000317646">
    <property type="component" value="Unassembled WGS sequence"/>
</dbReference>
<evidence type="ECO:0000256" key="2">
    <source>
        <dbReference type="SAM" id="SignalP"/>
    </source>
</evidence>